<proteinExistence type="predicted"/>
<name>A0A2A7UXR9_COMTR</name>
<dbReference type="OrthoDB" id="6402405at2"/>
<evidence type="ECO:0000256" key="1">
    <source>
        <dbReference type="SAM" id="MobiDB-lite"/>
    </source>
</evidence>
<organism evidence="2 3">
    <name type="scientific">Comamonas terrigena</name>
    <dbReference type="NCBI Taxonomy" id="32013"/>
    <lineage>
        <taxon>Bacteria</taxon>
        <taxon>Pseudomonadati</taxon>
        <taxon>Pseudomonadota</taxon>
        <taxon>Betaproteobacteria</taxon>
        <taxon>Burkholderiales</taxon>
        <taxon>Comamonadaceae</taxon>
        <taxon>Comamonas</taxon>
    </lineage>
</organism>
<evidence type="ECO:0000313" key="2">
    <source>
        <dbReference type="EMBL" id="PEH90139.1"/>
    </source>
</evidence>
<feature type="compositionally biased region" description="Polar residues" evidence="1">
    <location>
        <begin position="38"/>
        <end position="50"/>
    </location>
</feature>
<dbReference type="InterPro" id="IPR006522">
    <property type="entry name" value="Phage_virion_morphogenesis"/>
</dbReference>
<dbReference type="EMBL" id="PDEA01000001">
    <property type="protein sequence ID" value="PEH90139.1"/>
    <property type="molecule type" value="Genomic_DNA"/>
</dbReference>
<dbReference type="Pfam" id="PF05069">
    <property type="entry name" value="Phage_tail_S"/>
    <property type="match status" value="1"/>
</dbReference>
<evidence type="ECO:0000313" key="3">
    <source>
        <dbReference type="Proteomes" id="UP000220246"/>
    </source>
</evidence>
<keyword evidence="3" id="KW-1185">Reference proteome</keyword>
<dbReference type="Proteomes" id="UP000220246">
    <property type="component" value="Unassembled WGS sequence"/>
</dbReference>
<dbReference type="AlphaFoldDB" id="A0A2A7UXR9"/>
<gene>
    <name evidence="2" type="ORF">CRM82_17465</name>
</gene>
<feature type="region of interest" description="Disordered" evidence="1">
    <location>
        <begin position="38"/>
        <end position="72"/>
    </location>
</feature>
<dbReference type="STRING" id="1219032.GCA_001515545_00849"/>
<feature type="compositionally biased region" description="Basic and acidic residues" evidence="1">
    <location>
        <begin position="55"/>
        <end position="66"/>
    </location>
</feature>
<sequence>MADDLLRLEDWLSPLIARLQPAERRQLAREVAISVRKANQQSMAAQQSPDGQAWEPRKNRSRDAKGRLRQGPMFRRMRMARHLRTKAFTDSAVVQFIGRAERIARVHHFGLRDRVTPGGAEYSYPERPLIGISQDQLEQLRDIILNRLAGS</sequence>
<reference evidence="3" key="1">
    <citation type="submission" date="2017-09" db="EMBL/GenBank/DDBJ databases">
        <title>FDA dAtabase for Regulatory Grade micrObial Sequences (FDA-ARGOS): Supporting development and validation of Infectious Disease Dx tests.</title>
        <authorList>
            <person name="Minogue T."/>
            <person name="Wolcott M."/>
            <person name="Wasieloski L."/>
            <person name="Aguilar W."/>
            <person name="Moore D."/>
            <person name="Tallon L."/>
            <person name="Sadzewicz L."/>
            <person name="Ott S."/>
            <person name="Zhao X."/>
            <person name="Nagaraj S."/>
            <person name="Vavikolanu K."/>
            <person name="Aluvathingal J."/>
            <person name="Nadendla S."/>
            <person name="Sichtig H."/>
        </authorList>
    </citation>
    <scope>NUCLEOTIDE SEQUENCE [LARGE SCALE GENOMIC DNA]</scope>
    <source>
        <strain evidence="3">FDAARGOS_394</strain>
    </source>
</reference>
<dbReference type="NCBIfam" id="TIGR01635">
    <property type="entry name" value="tail_comp_S"/>
    <property type="match status" value="1"/>
</dbReference>
<dbReference type="GeneID" id="80802412"/>
<accession>A0A2A7UXR9</accession>
<protein>
    <submittedName>
        <fullName evidence="2">Phage virion morphogenesis protein</fullName>
    </submittedName>
</protein>
<comment type="caution">
    <text evidence="2">The sequence shown here is derived from an EMBL/GenBank/DDBJ whole genome shotgun (WGS) entry which is preliminary data.</text>
</comment>
<dbReference type="RefSeq" id="WP_066533758.1">
    <property type="nucleotide sequence ID" value="NZ_PDEA01000001.1"/>
</dbReference>